<dbReference type="Gene3D" id="3.30.70.1290">
    <property type="entry name" value="Transposase IS200-like"/>
    <property type="match status" value="1"/>
</dbReference>
<dbReference type="eggNOG" id="COG1943">
    <property type="taxonomic scope" value="Bacteria"/>
</dbReference>
<proteinExistence type="predicted"/>
<dbReference type="GO" id="GO:0003677">
    <property type="term" value="F:DNA binding"/>
    <property type="evidence" value="ECO:0007669"/>
    <property type="project" value="InterPro"/>
</dbReference>
<organism evidence="2 3">
    <name type="scientific">Desulfosudis oleivorans (strain DSM 6200 / JCM 39069 / Hxd3)</name>
    <name type="common">Desulfococcus oleovorans</name>
    <dbReference type="NCBI Taxonomy" id="96561"/>
    <lineage>
        <taxon>Bacteria</taxon>
        <taxon>Pseudomonadati</taxon>
        <taxon>Thermodesulfobacteriota</taxon>
        <taxon>Desulfobacteria</taxon>
        <taxon>Desulfobacterales</taxon>
        <taxon>Desulfosudaceae</taxon>
        <taxon>Desulfosudis</taxon>
    </lineage>
</organism>
<dbReference type="STRING" id="96561.Dole_1701"/>
<dbReference type="KEGG" id="dol:Dole_1701"/>
<evidence type="ECO:0000313" key="2">
    <source>
        <dbReference type="EMBL" id="ABW67505.1"/>
    </source>
</evidence>
<evidence type="ECO:0000313" key="3">
    <source>
        <dbReference type="Proteomes" id="UP000008561"/>
    </source>
</evidence>
<dbReference type="EMBL" id="CP000859">
    <property type="protein sequence ID" value="ABW67505.1"/>
    <property type="molecule type" value="Genomic_DNA"/>
</dbReference>
<evidence type="ECO:0000259" key="1">
    <source>
        <dbReference type="SMART" id="SM01321"/>
    </source>
</evidence>
<dbReference type="SUPFAM" id="SSF143422">
    <property type="entry name" value="Transposase IS200-like"/>
    <property type="match status" value="1"/>
</dbReference>
<dbReference type="InterPro" id="IPR002686">
    <property type="entry name" value="Transposase_17"/>
</dbReference>
<dbReference type="AlphaFoldDB" id="A9A0K5"/>
<sequence length="174" mass="20280">MARLARVVAPGMPHHITQRGNRRQKTFFSDDDYTAYIDLMAEWCDRHGVEVWSYCLMPNHIHLIAVPPAHENLMLAIGEAHRRYTRRINFQKGWKGHLWQGRFASYILDEAYLLACARYIEMNPVRAKLVETPAKWKWSSAAAHIKKQDDKLVKTEPLTALIQKPQNFEDTLLI</sequence>
<keyword evidence="3" id="KW-1185">Reference proteome</keyword>
<dbReference type="GO" id="GO:0006313">
    <property type="term" value="P:DNA transposition"/>
    <property type="evidence" value="ECO:0007669"/>
    <property type="project" value="InterPro"/>
</dbReference>
<dbReference type="PANTHER" id="PTHR34322:SF2">
    <property type="entry name" value="TRANSPOSASE IS200-LIKE DOMAIN-CONTAINING PROTEIN"/>
    <property type="match status" value="1"/>
</dbReference>
<accession>A9A0K5</accession>
<dbReference type="SMART" id="SM01321">
    <property type="entry name" value="Y1_Tnp"/>
    <property type="match status" value="1"/>
</dbReference>
<dbReference type="InterPro" id="IPR036515">
    <property type="entry name" value="Transposase_17_sf"/>
</dbReference>
<dbReference type="HOGENOM" id="CLU_068226_4_0_7"/>
<dbReference type="GO" id="GO:0004803">
    <property type="term" value="F:transposase activity"/>
    <property type="evidence" value="ECO:0007669"/>
    <property type="project" value="InterPro"/>
</dbReference>
<dbReference type="Pfam" id="PF01797">
    <property type="entry name" value="Y1_Tnp"/>
    <property type="match status" value="1"/>
</dbReference>
<reference evidence="2 3" key="1">
    <citation type="submission" date="2007-10" db="EMBL/GenBank/DDBJ databases">
        <title>Complete sequence of Desulfococcus oleovorans Hxd3.</title>
        <authorList>
            <consortium name="US DOE Joint Genome Institute"/>
            <person name="Copeland A."/>
            <person name="Lucas S."/>
            <person name="Lapidus A."/>
            <person name="Barry K."/>
            <person name="Glavina del Rio T."/>
            <person name="Dalin E."/>
            <person name="Tice H."/>
            <person name="Pitluck S."/>
            <person name="Kiss H."/>
            <person name="Brettin T."/>
            <person name="Bruce D."/>
            <person name="Detter J.C."/>
            <person name="Han C."/>
            <person name="Schmutz J."/>
            <person name="Larimer F."/>
            <person name="Land M."/>
            <person name="Hauser L."/>
            <person name="Kyrpides N."/>
            <person name="Kim E."/>
            <person name="Wawrik B."/>
            <person name="Richardson P."/>
        </authorList>
    </citation>
    <scope>NUCLEOTIDE SEQUENCE [LARGE SCALE GENOMIC DNA]</scope>
    <source>
        <strain evidence="3">DSM 6200 / JCM 39069 / Hxd3</strain>
    </source>
</reference>
<name>A9A0K5_DESOH</name>
<gene>
    <name evidence="2" type="ordered locus">Dole_1701</name>
</gene>
<feature type="domain" description="Transposase IS200-like" evidence="1">
    <location>
        <begin position="9"/>
        <end position="123"/>
    </location>
</feature>
<dbReference type="Proteomes" id="UP000008561">
    <property type="component" value="Chromosome"/>
</dbReference>
<dbReference type="RefSeq" id="WP_012175121.1">
    <property type="nucleotide sequence ID" value="NC_009943.1"/>
</dbReference>
<protein>
    <recommendedName>
        <fullName evidence="1">Transposase IS200-like domain-containing protein</fullName>
    </recommendedName>
</protein>
<dbReference type="PANTHER" id="PTHR34322">
    <property type="entry name" value="TRANSPOSASE, Y1_TNP DOMAIN-CONTAINING"/>
    <property type="match status" value="1"/>
</dbReference>
<dbReference type="OrthoDB" id="9800147at2"/>